<dbReference type="Proteomes" id="UP000238882">
    <property type="component" value="Unassembled WGS sequence"/>
</dbReference>
<dbReference type="RefSeq" id="WP_105014574.1">
    <property type="nucleotide sequence ID" value="NZ_MSCN01000001.1"/>
</dbReference>
<sequence>MKKYILIFFILFSFQISSQNVYKTPSGKKYHLASCRMVENVSKKLLGKTDISKHHLSPCKICKPPRVEDLVNTFNFTNKAVGKSKSVRCKGTTKKGSRCKHFTKIANGYCYQHTSQDKKENSRKSSSSKKTTTLCGAKTKSGKFCRRKVKGGGHCYQHK</sequence>
<reference evidence="1 2" key="1">
    <citation type="submission" date="2016-12" db="EMBL/GenBank/DDBJ databases">
        <title>Trade-off between light-utilization and light-protection in marine flavobacteria.</title>
        <authorList>
            <person name="Kumagai Y."/>
            <person name="Yoshizawa S."/>
            <person name="Kogure K."/>
            <person name="Iwasaki W."/>
        </authorList>
    </citation>
    <scope>NUCLEOTIDE SEQUENCE [LARGE SCALE GENOMIC DNA]</scope>
    <source>
        <strain evidence="1 2">NBRC 108759</strain>
    </source>
</reference>
<accession>A0A2S7WL15</accession>
<evidence type="ECO:0000313" key="2">
    <source>
        <dbReference type="Proteomes" id="UP000238882"/>
    </source>
</evidence>
<evidence type="ECO:0000313" key="1">
    <source>
        <dbReference type="EMBL" id="PQJ77992.1"/>
    </source>
</evidence>
<dbReference type="InterPro" id="IPR043914">
    <property type="entry name" value="DUF5763"/>
</dbReference>
<gene>
    <name evidence="1" type="ORF">BTO18_01775</name>
</gene>
<protein>
    <submittedName>
        <fullName evidence="1">Uncharacterized protein</fullName>
    </submittedName>
</protein>
<organism evidence="1 2">
    <name type="scientific">Polaribacter porphyrae</name>
    <dbReference type="NCBI Taxonomy" id="1137780"/>
    <lineage>
        <taxon>Bacteria</taxon>
        <taxon>Pseudomonadati</taxon>
        <taxon>Bacteroidota</taxon>
        <taxon>Flavobacteriia</taxon>
        <taxon>Flavobacteriales</taxon>
        <taxon>Flavobacteriaceae</taxon>
    </lineage>
</organism>
<name>A0A2S7WL15_9FLAO</name>
<proteinExistence type="predicted"/>
<dbReference type="AlphaFoldDB" id="A0A2S7WL15"/>
<dbReference type="Pfam" id="PF19067">
    <property type="entry name" value="DUF5763"/>
    <property type="match status" value="1"/>
</dbReference>
<keyword evidence="2" id="KW-1185">Reference proteome</keyword>
<comment type="caution">
    <text evidence="1">The sequence shown here is derived from an EMBL/GenBank/DDBJ whole genome shotgun (WGS) entry which is preliminary data.</text>
</comment>
<dbReference type="EMBL" id="MSCN01000001">
    <property type="protein sequence ID" value="PQJ77992.1"/>
    <property type="molecule type" value="Genomic_DNA"/>
</dbReference>